<dbReference type="CDD" id="cd05233">
    <property type="entry name" value="SDR_c"/>
    <property type="match status" value="1"/>
</dbReference>
<dbReference type="AlphaFoldDB" id="A0A505DMJ5"/>
<dbReference type="SMART" id="SM00822">
    <property type="entry name" value="PKS_KR"/>
    <property type="match status" value="1"/>
</dbReference>
<dbReference type="InterPro" id="IPR036291">
    <property type="entry name" value="NAD(P)-bd_dom_sf"/>
</dbReference>
<comment type="caution">
    <text evidence="5">The sequence shown here is derived from an EMBL/GenBank/DDBJ whole genome shotgun (WGS) entry which is preliminary data.</text>
</comment>
<dbReference type="SUPFAM" id="SSF51735">
    <property type="entry name" value="NAD(P)-binding Rossmann-fold domains"/>
    <property type="match status" value="1"/>
</dbReference>
<dbReference type="InterPro" id="IPR057326">
    <property type="entry name" value="KR_dom"/>
</dbReference>
<dbReference type="PANTHER" id="PTHR24321:SF8">
    <property type="entry name" value="ESTRADIOL 17-BETA-DEHYDROGENASE 8-RELATED"/>
    <property type="match status" value="1"/>
</dbReference>
<evidence type="ECO:0000256" key="3">
    <source>
        <dbReference type="ARBA" id="ARBA00023027"/>
    </source>
</evidence>
<protein>
    <submittedName>
        <fullName evidence="5">SDR family oxidoreductase</fullName>
    </submittedName>
</protein>
<organism evidence="5 6">
    <name type="scientific">Streptomyces sporangiiformans</name>
    <dbReference type="NCBI Taxonomy" id="2315329"/>
    <lineage>
        <taxon>Bacteria</taxon>
        <taxon>Bacillati</taxon>
        <taxon>Actinomycetota</taxon>
        <taxon>Actinomycetes</taxon>
        <taxon>Kitasatosporales</taxon>
        <taxon>Streptomycetaceae</taxon>
        <taxon>Streptomyces</taxon>
    </lineage>
</organism>
<keyword evidence="6" id="KW-1185">Reference proteome</keyword>
<evidence type="ECO:0000259" key="4">
    <source>
        <dbReference type="SMART" id="SM00822"/>
    </source>
</evidence>
<keyword evidence="2" id="KW-0560">Oxidoreductase</keyword>
<sequence length="245" mass="25037">MAASSPTEPSTAVESTALVTGAASGMGRAVAERFLAEGWSVLGLDRDTTALDKAAAELGAAFRPVPVDITDRAAVATALGSPEHLRAVVNAAGIYPPTLLVTYDEAAYRRIFDVNVLGTLNVTAEAVPALRTAGGGSVVNFASIDAFAVSPGQLLYSASKAAVVCLTRSLAQELGADGITVNAVAPGWVDTPGTRAGGRMEQAVSGIPLGRAAQPEEIADWVWKLCHGTYMTGETLVVSGGVTVR</sequence>
<dbReference type="EMBL" id="VCHX02000088">
    <property type="protein sequence ID" value="TPQ22326.1"/>
    <property type="molecule type" value="Genomic_DNA"/>
</dbReference>
<reference evidence="5 6" key="1">
    <citation type="submission" date="2019-06" db="EMBL/GenBank/DDBJ databases">
        <title>Streptomyces sporangiiformans sp. nov., a novel actinomycete isolated from soil in Mount Song.</title>
        <authorList>
            <person name="Han L."/>
        </authorList>
    </citation>
    <scope>NUCLEOTIDE SEQUENCE [LARGE SCALE GENOMIC DNA]</scope>
    <source>
        <strain evidence="5 6">NEAU-SSA 1</strain>
    </source>
</reference>
<dbReference type="PANTHER" id="PTHR24321">
    <property type="entry name" value="DEHYDROGENASES, SHORT CHAIN"/>
    <property type="match status" value="1"/>
</dbReference>
<dbReference type="InterPro" id="IPR002347">
    <property type="entry name" value="SDR_fam"/>
</dbReference>
<proteinExistence type="inferred from homology"/>
<dbReference type="GO" id="GO:0016491">
    <property type="term" value="F:oxidoreductase activity"/>
    <property type="evidence" value="ECO:0007669"/>
    <property type="project" value="UniProtKB-KW"/>
</dbReference>
<dbReference type="PRINTS" id="PR00081">
    <property type="entry name" value="GDHRDH"/>
</dbReference>
<dbReference type="Gene3D" id="3.40.50.720">
    <property type="entry name" value="NAD(P)-binding Rossmann-like Domain"/>
    <property type="match status" value="1"/>
</dbReference>
<dbReference type="Proteomes" id="UP000317378">
    <property type="component" value="Unassembled WGS sequence"/>
</dbReference>
<dbReference type="PROSITE" id="PS00061">
    <property type="entry name" value="ADH_SHORT"/>
    <property type="match status" value="1"/>
</dbReference>
<dbReference type="PRINTS" id="PR00080">
    <property type="entry name" value="SDRFAMILY"/>
</dbReference>
<dbReference type="Pfam" id="PF13561">
    <property type="entry name" value="adh_short_C2"/>
    <property type="match status" value="1"/>
</dbReference>
<feature type="domain" description="Ketoreductase" evidence="4">
    <location>
        <begin position="15"/>
        <end position="191"/>
    </location>
</feature>
<evidence type="ECO:0000313" key="6">
    <source>
        <dbReference type="Proteomes" id="UP000317378"/>
    </source>
</evidence>
<keyword evidence="3" id="KW-0520">NAD</keyword>
<dbReference type="FunFam" id="3.40.50.720:FF:000084">
    <property type="entry name" value="Short-chain dehydrogenase reductase"/>
    <property type="match status" value="1"/>
</dbReference>
<evidence type="ECO:0000313" key="5">
    <source>
        <dbReference type="EMBL" id="TPQ22326.1"/>
    </source>
</evidence>
<gene>
    <name evidence="5" type="ORF">FGD71_010340</name>
</gene>
<comment type="similarity">
    <text evidence="1">Belongs to the short-chain dehydrogenases/reductases (SDR) family.</text>
</comment>
<dbReference type="OrthoDB" id="9803333at2"/>
<dbReference type="InterPro" id="IPR020904">
    <property type="entry name" value="Sc_DH/Rdtase_CS"/>
</dbReference>
<accession>A0A505DMJ5</accession>
<evidence type="ECO:0000256" key="1">
    <source>
        <dbReference type="ARBA" id="ARBA00006484"/>
    </source>
</evidence>
<evidence type="ECO:0000256" key="2">
    <source>
        <dbReference type="ARBA" id="ARBA00023002"/>
    </source>
</evidence>
<name>A0A505DMJ5_9ACTN</name>